<proteinExistence type="predicted"/>
<reference evidence="2 3" key="1">
    <citation type="submission" date="2020-04" db="EMBL/GenBank/DDBJ databases">
        <title>Flammeovirgaceae bacterium KN852 isolated from deep sea.</title>
        <authorList>
            <person name="Zhang D.-C."/>
        </authorList>
    </citation>
    <scope>NUCLEOTIDE SEQUENCE [LARGE SCALE GENOMIC DNA]</scope>
    <source>
        <strain evidence="2 3">KN852</strain>
    </source>
</reference>
<dbReference type="PROSITE" id="PS51257">
    <property type="entry name" value="PROKAR_LIPOPROTEIN"/>
    <property type="match status" value="1"/>
</dbReference>
<dbReference type="AlphaFoldDB" id="A0A848IYE2"/>
<dbReference type="RefSeq" id="WP_169677897.1">
    <property type="nucleotide sequence ID" value="NZ_JABBNU010000002.1"/>
</dbReference>
<accession>A0A848IYE2</accession>
<evidence type="ECO:0000313" key="2">
    <source>
        <dbReference type="EMBL" id="NMM47264.1"/>
    </source>
</evidence>
<evidence type="ECO:0000256" key="1">
    <source>
        <dbReference type="SAM" id="SignalP"/>
    </source>
</evidence>
<comment type="caution">
    <text evidence="2">The sequence shown here is derived from an EMBL/GenBank/DDBJ whole genome shotgun (WGS) entry which is preliminary data.</text>
</comment>
<feature type="signal peptide" evidence="1">
    <location>
        <begin position="1"/>
        <end position="20"/>
    </location>
</feature>
<organism evidence="2 3">
    <name type="scientific">Marinigracilibium pacificum</name>
    <dbReference type="NCBI Taxonomy" id="2729599"/>
    <lineage>
        <taxon>Bacteria</taxon>
        <taxon>Pseudomonadati</taxon>
        <taxon>Bacteroidota</taxon>
        <taxon>Cytophagia</taxon>
        <taxon>Cytophagales</taxon>
        <taxon>Flammeovirgaceae</taxon>
        <taxon>Marinigracilibium</taxon>
    </lineage>
</organism>
<sequence>MKIFLMLLIVIASLSCVQNSENSNSKDLTINEMKENVNSCFPDELESYIGGNTIFLFSIIAKDTVDYLGNKVYKVDSDFNFTRIENKETPSNGLIFSSEQEETIVKLDSGKYKEFEAYLSELTNKLKDGVYKTPGNLDISGGINKYVYLNAEGKQIHACFEPESDSLVHEIEFQFDKLF</sequence>
<dbReference type="Proteomes" id="UP000559010">
    <property type="component" value="Unassembled WGS sequence"/>
</dbReference>
<evidence type="ECO:0000313" key="3">
    <source>
        <dbReference type="Proteomes" id="UP000559010"/>
    </source>
</evidence>
<gene>
    <name evidence="2" type="ORF">HH304_02560</name>
</gene>
<keyword evidence="1" id="KW-0732">Signal</keyword>
<name>A0A848IYE2_9BACT</name>
<protein>
    <submittedName>
        <fullName evidence="2">Uncharacterized protein</fullName>
    </submittedName>
</protein>
<dbReference type="EMBL" id="JABBNU010000002">
    <property type="protein sequence ID" value="NMM47264.1"/>
    <property type="molecule type" value="Genomic_DNA"/>
</dbReference>
<keyword evidence="3" id="KW-1185">Reference proteome</keyword>
<feature type="chain" id="PRO_5032550041" evidence="1">
    <location>
        <begin position="21"/>
        <end position="179"/>
    </location>
</feature>